<comment type="caution">
    <text evidence="2">The sequence shown here is derived from an EMBL/GenBank/DDBJ whole genome shotgun (WGS) entry which is preliminary data.</text>
</comment>
<accession>A0ABU7GXZ0</accession>
<feature type="domain" description="N-acetyltransferase" evidence="1">
    <location>
        <begin position="1"/>
        <end position="143"/>
    </location>
</feature>
<dbReference type="Gene3D" id="3.40.630.30">
    <property type="match status" value="1"/>
</dbReference>
<dbReference type="RefSeq" id="WP_330144824.1">
    <property type="nucleotide sequence ID" value="NZ_JAZDQU010000001.1"/>
</dbReference>
<reference evidence="2 3" key="1">
    <citation type="submission" date="2024-01" db="EMBL/GenBank/DDBJ databases">
        <title>Pedobacter sp. nov., isolated from oil-contaminated soil.</title>
        <authorList>
            <person name="Le N.T.T."/>
        </authorList>
    </citation>
    <scope>NUCLEOTIDE SEQUENCE [LARGE SCALE GENOMIC DNA]</scope>
    <source>
        <strain evidence="2 3">VNH31</strain>
    </source>
</reference>
<sequence length="144" mass="16387">MIKQVNVETILPLRSLVLRENKGVEFAKFEGDNDEHTIHLAIIEDNQVLSIASFMKCNYSNYEGLGFQLRGMATHPDYVGKGYASALINYALSSTVIANANYIWFNARKSAVPFYEKLNFKIISKEFEIDNIGPHFVMYNVINN</sequence>
<proteinExistence type="predicted"/>
<evidence type="ECO:0000313" key="3">
    <source>
        <dbReference type="Proteomes" id="UP001337681"/>
    </source>
</evidence>
<keyword evidence="3" id="KW-1185">Reference proteome</keyword>
<evidence type="ECO:0000313" key="2">
    <source>
        <dbReference type="EMBL" id="MEE1883899.1"/>
    </source>
</evidence>
<protein>
    <submittedName>
        <fullName evidence="2">GNAT family N-acetyltransferase</fullName>
    </submittedName>
</protein>
<gene>
    <name evidence="2" type="ORF">VRU49_00575</name>
</gene>
<dbReference type="EMBL" id="JAZDQU010000001">
    <property type="protein sequence ID" value="MEE1883899.1"/>
    <property type="molecule type" value="Genomic_DNA"/>
</dbReference>
<dbReference type="InterPro" id="IPR016181">
    <property type="entry name" value="Acyl_CoA_acyltransferase"/>
</dbReference>
<dbReference type="Proteomes" id="UP001337681">
    <property type="component" value="Unassembled WGS sequence"/>
</dbReference>
<dbReference type="SUPFAM" id="SSF55729">
    <property type="entry name" value="Acyl-CoA N-acyltransferases (Nat)"/>
    <property type="match status" value="1"/>
</dbReference>
<organism evidence="2 3">
    <name type="scientific">Pedobacter flavus</name>
    <dbReference type="NCBI Taxonomy" id="3113906"/>
    <lineage>
        <taxon>Bacteria</taxon>
        <taxon>Pseudomonadati</taxon>
        <taxon>Bacteroidota</taxon>
        <taxon>Sphingobacteriia</taxon>
        <taxon>Sphingobacteriales</taxon>
        <taxon>Sphingobacteriaceae</taxon>
        <taxon>Pedobacter</taxon>
    </lineage>
</organism>
<dbReference type="CDD" id="cd04301">
    <property type="entry name" value="NAT_SF"/>
    <property type="match status" value="1"/>
</dbReference>
<evidence type="ECO:0000259" key="1">
    <source>
        <dbReference type="PROSITE" id="PS51186"/>
    </source>
</evidence>
<dbReference type="PROSITE" id="PS51186">
    <property type="entry name" value="GNAT"/>
    <property type="match status" value="1"/>
</dbReference>
<name>A0ABU7GXZ0_9SPHI</name>
<dbReference type="InterPro" id="IPR000182">
    <property type="entry name" value="GNAT_dom"/>
</dbReference>
<dbReference type="Pfam" id="PF13508">
    <property type="entry name" value="Acetyltransf_7"/>
    <property type="match status" value="1"/>
</dbReference>